<accession>A0A9P8G5M7</accession>
<sequence length="214" mass="23468">MSDQQARAGASMRDEQVIDKHVAHQDTPATDPQAPVDKTTHPTQTHSSTSPRDNHVGGLLNDPIKAYTLMLEHFSKGNTEEGFGPLRTNKLPTLNGHTGFSIQHRAFLAQGAQDALMHARLAAKDAAKAIAKYGENDNEKFKLLDLALRTLAQLKAEEGLGVIEEVDEEDGRVKGVEGASQEVEDKDDLKAKENDDQEVKEKYHPKVEKGGKEI</sequence>
<feature type="region of interest" description="Disordered" evidence="1">
    <location>
        <begin position="166"/>
        <end position="214"/>
    </location>
</feature>
<organism evidence="2 3">
    <name type="scientific">Aureobasidium melanogenum</name>
    <name type="common">Aureobasidium pullulans var. melanogenum</name>
    <dbReference type="NCBI Taxonomy" id="46634"/>
    <lineage>
        <taxon>Eukaryota</taxon>
        <taxon>Fungi</taxon>
        <taxon>Dikarya</taxon>
        <taxon>Ascomycota</taxon>
        <taxon>Pezizomycotina</taxon>
        <taxon>Dothideomycetes</taxon>
        <taxon>Dothideomycetidae</taxon>
        <taxon>Dothideales</taxon>
        <taxon>Saccotheciaceae</taxon>
        <taxon>Aureobasidium</taxon>
    </lineage>
</organism>
<feature type="compositionally biased region" description="Low complexity" evidence="1">
    <location>
        <begin position="41"/>
        <end position="51"/>
    </location>
</feature>
<reference evidence="2" key="1">
    <citation type="journal article" date="2021" name="J Fungi (Basel)">
        <title>Virulence traits and population genomics of the black yeast Aureobasidium melanogenum.</title>
        <authorList>
            <person name="Cernosa A."/>
            <person name="Sun X."/>
            <person name="Gostincar C."/>
            <person name="Fang C."/>
            <person name="Gunde-Cimerman N."/>
            <person name="Song Z."/>
        </authorList>
    </citation>
    <scope>NUCLEOTIDE SEQUENCE</scope>
    <source>
        <strain evidence="2">EXF-9298</strain>
    </source>
</reference>
<evidence type="ECO:0000256" key="1">
    <source>
        <dbReference type="SAM" id="MobiDB-lite"/>
    </source>
</evidence>
<gene>
    <name evidence="2" type="ORF">KCU98_g1624</name>
</gene>
<feature type="compositionally biased region" description="Basic and acidic residues" evidence="1">
    <location>
        <begin position="187"/>
        <end position="214"/>
    </location>
</feature>
<dbReference type="Proteomes" id="UP000729357">
    <property type="component" value="Unassembled WGS sequence"/>
</dbReference>
<comment type="caution">
    <text evidence="2">The sequence shown here is derived from an EMBL/GenBank/DDBJ whole genome shotgun (WGS) entry which is preliminary data.</text>
</comment>
<keyword evidence="3" id="KW-1185">Reference proteome</keyword>
<reference evidence="2" key="2">
    <citation type="submission" date="2021-08" db="EMBL/GenBank/DDBJ databases">
        <authorList>
            <person name="Gostincar C."/>
            <person name="Sun X."/>
            <person name="Song Z."/>
            <person name="Gunde-Cimerman N."/>
        </authorList>
    </citation>
    <scope>NUCLEOTIDE SEQUENCE</scope>
    <source>
        <strain evidence="2">EXF-9298</strain>
    </source>
</reference>
<dbReference type="AlphaFoldDB" id="A0A9P8G5M7"/>
<name>A0A9P8G5M7_AURME</name>
<feature type="region of interest" description="Disordered" evidence="1">
    <location>
        <begin position="1"/>
        <end position="58"/>
    </location>
</feature>
<dbReference type="EMBL" id="JAHFXS010000063">
    <property type="protein sequence ID" value="KAG9989809.1"/>
    <property type="molecule type" value="Genomic_DNA"/>
</dbReference>
<evidence type="ECO:0000313" key="3">
    <source>
        <dbReference type="Proteomes" id="UP000729357"/>
    </source>
</evidence>
<protein>
    <submittedName>
        <fullName evidence="2">Uncharacterized protein</fullName>
    </submittedName>
</protein>
<proteinExistence type="predicted"/>
<evidence type="ECO:0000313" key="2">
    <source>
        <dbReference type="EMBL" id="KAG9989809.1"/>
    </source>
</evidence>
<feature type="non-terminal residue" evidence="2">
    <location>
        <position position="214"/>
    </location>
</feature>
<feature type="compositionally biased region" description="Basic and acidic residues" evidence="1">
    <location>
        <begin position="12"/>
        <end position="24"/>
    </location>
</feature>